<protein>
    <submittedName>
        <fullName evidence="1">Uncharacterized protein</fullName>
    </submittedName>
</protein>
<organism evidence="1 2">
    <name type="scientific">Novosphingobium jiangmenense</name>
    <dbReference type="NCBI Taxonomy" id="2791981"/>
    <lineage>
        <taxon>Bacteria</taxon>
        <taxon>Pseudomonadati</taxon>
        <taxon>Pseudomonadota</taxon>
        <taxon>Alphaproteobacteria</taxon>
        <taxon>Sphingomonadales</taxon>
        <taxon>Sphingomonadaceae</taxon>
        <taxon>Novosphingobium</taxon>
    </lineage>
</organism>
<dbReference type="RefSeq" id="WP_196276814.1">
    <property type="nucleotide sequence ID" value="NZ_JADQDC010000012.1"/>
</dbReference>
<reference evidence="1 2" key="1">
    <citation type="submission" date="2020-11" db="EMBL/GenBank/DDBJ databases">
        <title>The genome sequence of Novosphingobium sp. 1Y9A.</title>
        <authorList>
            <person name="Liu Y."/>
        </authorList>
    </citation>
    <scope>NUCLEOTIDE SEQUENCE [LARGE SCALE GENOMIC DNA]</scope>
    <source>
        <strain evidence="1 2">1Y9A</strain>
    </source>
</reference>
<comment type="caution">
    <text evidence="1">The sequence shown here is derived from an EMBL/GenBank/DDBJ whole genome shotgun (WGS) entry which is preliminary data.</text>
</comment>
<evidence type="ECO:0000313" key="1">
    <source>
        <dbReference type="EMBL" id="MBF9152513.1"/>
    </source>
</evidence>
<dbReference type="Proteomes" id="UP000600799">
    <property type="component" value="Unassembled WGS sequence"/>
</dbReference>
<sequence length="65" mass="7104">MGVEQTFPVKPPAQSLFCRSAAAREDRPAISMRVRESFATYFAADFAAAMTEHCHENDEVAPTAA</sequence>
<proteinExistence type="predicted"/>
<accession>A0ABS0HJU3</accession>
<name>A0ABS0HJU3_9SPHN</name>
<dbReference type="EMBL" id="JADQDC010000012">
    <property type="protein sequence ID" value="MBF9152513.1"/>
    <property type="molecule type" value="Genomic_DNA"/>
</dbReference>
<gene>
    <name evidence="1" type="ORF">I2488_16015</name>
</gene>
<evidence type="ECO:0000313" key="2">
    <source>
        <dbReference type="Proteomes" id="UP000600799"/>
    </source>
</evidence>
<keyword evidence="2" id="KW-1185">Reference proteome</keyword>